<sequence length="164" mass="18109">MASQQSSLLVDTNVWLDCFLPNRPGHDEAIALVLFAYEHEYPLLYPAAILKDVFYLTANAFKRDTRNETGKLTQREAAAATEIAWGCVNSMRERATGVGADESDLWMACKLRSIHNDLEDNLIVAAAQRANATYLITNDETLIKHAPVATLTPGDALALLQTME</sequence>
<evidence type="ECO:0000256" key="3">
    <source>
        <dbReference type="ARBA" id="ARBA00022801"/>
    </source>
</evidence>
<keyword evidence="8" id="KW-1185">Reference proteome</keyword>
<feature type="domain" description="PIN" evidence="5">
    <location>
        <begin position="8"/>
        <end position="139"/>
    </location>
</feature>
<dbReference type="CDD" id="cd09854">
    <property type="entry name" value="PIN_VapC-like"/>
    <property type="match status" value="1"/>
</dbReference>
<dbReference type="RefSeq" id="WP_114546371.1">
    <property type="nucleotide sequence ID" value="NZ_QICC01000005.1"/>
</dbReference>
<protein>
    <recommendedName>
        <fullName evidence="5">PIN domain-containing protein</fullName>
    </recommendedName>
</protein>
<dbReference type="GO" id="GO:0004518">
    <property type="term" value="F:nuclease activity"/>
    <property type="evidence" value="ECO:0007669"/>
    <property type="project" value="UniProtKB-KW"/>
</dbReference>
<reference evidence="6 8" key="1">
    <citation type="journal article" date="2018" name="Elife">
        <title>Discovery and characterization of a prevalent human gut bacterial enzyme sufficient for the inactivation of a family of plant toxins.</title>
        <authorList>
            <person name="Koppel N."/>
            <person name="Bisanz J.E."/>
            <person name="Pandelia M.E."/>
            <person name="Turnbaugh P.J."/>
            <person name="Balskus E.P."/>
        </authorList>
    </citation>
    <scope>NUCLEOTIDE SEQUENCE [LARGE SCALE GENOMIC DNA]</scope>
    <source>
        <strain evidence="6 8">DSM 16107</strain>
    </source>
</reference>
<gene>
    <name evidence="6" type="ORF">C1876_08905</name>
    <name evidence="7" type="ORF">DMP09_02340</name>
</gene>
<comment type="caution">
    <text evidence="7">The sequence shown here is derived from an EMBL/GenBank/DDBJ whole genome shotgun (WGS) entry which is preliminary data.</text>
</comment>
<proteinExistence type="predicted"/>
<evidence type="ECO:0000313" key="7">
    <source>
        <dbReference type="EMBL" id="RNM42926.1"/>
    </source>
</evidence>
<dbReference type="EMBL" id="QICC01000005">
    <property type="protein sequence ID" value="RNM42926.1"/>
    <property type="molecule type" value="Genomic_DNA"/>
</dbReference>
<dbReference type="Pfam" id="PF13470">
    <property type="entry name" value="PIN_3"/>
    <property type="match status" value="1"/>
</dbReference>
<reference evidence="7" key="3">
    <citation type="journal article" date="2019" name="Microbiol. Resour. Announc.">
        <title>Draft Genome Sequences of Type Strains of Gordonibacter faecihominis, Paraeggerthella hongkongensis, Parvibacter caecicola,Slackia equolifaciens, Slackia faecicanis, and Slackia isoflavoniconvertens.</title>
        <authorList>
            <person name="Danylec N."/>
            <person name="Stoll D.A."/>
            <person name="Dotsch A."/>
            <person name="Huch M."/>
        </authorList>
    </citation>
    <scope>NUCLEOTIDE SEQUENCE</scope>
    <source>
        <strain evidence="7">DSM 16107</strain>
    </source>
</reference>
<dbReference type="InterPro" id="IPR002716">
    <property type="entry name" value="PIN_dom"/>
</dbReference>
<evidence type="ECO:0000256" key="1">
    <source>
        <dbReference type="ARBA" id="ARBA00022722"/>
    </source>
</evidence>
<evidence type="ECO:0000256" key="2">
    <source>
        <dbReference type="ARBA" id="ARBA00022723"/>
    </source>
</evidence>
<organism evidence="7 9">
    <name type="scientific">Eggerthella sinensis</name>
    <dbReference type="NCBI Taxonomy" id="242230"/>
    <lineage>
        <taxon>Bacteria</taxon>
        <taxon>Bacillati</taxon>
        <taxon>Actinomycetota</taxon>
        <taxon>Coriobacteriia</taxon>
        <taxon>Eggerthellales</taxon>
        <taxon>Eggerthellaceae</taxon>
        <taxon>Eggerthella</taxon>
    </lineage>
</organism>
<evidence type="ECO:0000313" key="6">
    <source>
        <dbReference type="EMBL" id="RDB68798.1"/>
    </source>
</evidence>
<keyword evidence="2" id="KW-0479">Metal-binding</keyword>
<dbReference type="SUPFAM" id="SSF88723">
    <property type="entry name" value="PIN domain-like"/>
    <property type="match status" value="1"/>
</dbReference>
<accession>A0A3N0J1V5</accession>
<name>A0A3N0J1V5_9ACTN</name>
<dbReference type="OrthoDB" id="3173659at2"/>
<dbReference type="InterPro" id="IPR029060">
    <property type="entry name" value="PIN-like_dom_sf"/>
</dbReference>
<reference evidence="9" key="2">
    <citation type="submission" date="2018-05" db="EMBL/GenBank/DDBJ databases">
        <title>Genome Sequencing of selected type strains of the family Eggerthellaceae.</title>
        <authorList>
            <person name="Danylec N."/>
            <person name="Stoll D.A."/>
            <person name="Doetsch A."/>
            <person name="Huch M."/>
        </authorList>
    </citation>
    <scope>NUCLEOTIDE SEQUENCE [LARGE SCALE GENOMIC DNA]</scope>
    <source>
        <strain evidence="9">DSM 16107</strain>
    </source>
</reference>
<dbReference type="GO" id="GO:0046872">
    <property type="term" value="F:metal ion binding"/>
    <property type="evidence" value="ECO:0007669"/>
    <property type="project" value="UniProtKB-KW"/>
</dbReference>
<keyword evidence="1" id="KW-0540">Nuclease</keyword>
<dbReference type="AlphaFoldDB" id="A0A3N0J1V5"/>
<evidence type="ECO:0000313" key="8">
    <source>
        <dbReference type="Proteomes" id="UP000253817"/>
    </source>
</evidence>
<evidence type="ECO:0000313" key="9">
    <source>
        <dbReference type="Proteomes" id="UP000270112"/>
    </source>
</evidence>
<dbReference type="Proteomes" id="UP000270112">
    <property type="component" value="Unassembled WGS sequence"/>
</dbReference>
<dbReference type="EMBL" id="PPTT01000013">
    <property type="protein sequence ID" value="RDB68798.1"/>
    <property type="molecule type" value="Genomic_DNA"/>
</dbReference>
<keyword evidence="3" id="KW-0378">Hydrolase</keyword>
<dbReference type="Proteomes" id="UP000253817">
    <property type="component" value="Unassembled WGS sequence"/>
</dbReference>
<dbReference type="Gene3D" id="3.40.50.1010">
    <property type="entry name" value="5'-nuclease"/>
    <property type="match status" value="1"/>
</dbReference>
<evidence type="ECO:0000256" key="4">
    <source>
        <dbReference type="ARBA" id="ARBA00022842"/>
    </source>
</evidence>
<keyword evidence="4" id="KW-0460">Magnesium</keyword>
<dbReference type="GO" id="GO:0016787">
    <property type="term" value="F:hydrolase activity"/>
    <property type="evidence" value="ECO:0007669"/>
    <property type="project" value="UniProtKB-KW"/>
</dbReference>
<evidence type="ECO:0000259" key="5">
    <source>
        <dbReference type="Pfam" id="PF13470"/>
    </source>
</evidence>